<evidence type="ECO:0000256" key="1">
    <source>
        <dbReference type="SAM" id="Phobius"/>
    </source>
</evidence>
<dbReference type="PANTHER" id="PTHR43596">
    <property type="entry name" value="ADP,ATP CARRIER PROTEIN"/>
    <property type="match status" value="1"/>
</dbReference>
<keyword evidence="1" id="KW-1133">Transmembrane helix</keyword>
<keyword evidence="1" id="KW-0812">Transmembrane</keyword>
<feature type="transmembrane region" description="Helical" evidence="1">
    <location>
        <begin position="79"/>
        <end position="98"/>
    </location>
</feature>
<dbReference type="SUPFAM" id="SSF103473">
    <property type="entry name" value="MFS general substrate transporter"/>
    <property type="match status" value="1"/>
</dbReference>
<organism evidence="2 3">
    <name type="scientific">Saltatorellus ferox</name>
    <dbReference type="NCBI Taxonomy" id="2528018"/>
    <lineage>
        <taxon>Bacteria</taxon>
        <taxon>Pseudomonadati</taxon>
        <taxon>Planctomycetota</taxon>
        <taxon>Planctomycetia</taxon>
        <taxon>Planctomycetia incertae sedis</taxon>
        <taxon>Saltatorellus</taxon>
    </lineage>
</organism>
<reference evidence="2 3" key="1">
    <citation type="submission" date="2019-02" db="EMBL/GenBank/DDBJ databases">
        <title>Deep-cultivation of Planctomycetes and their phenomic and genomic characterization uncovers novel biology.</title>
        <authorList>
            <person name="Wiegand S."/>
            <person name="Jogler M."/>
            <person name="Boedeker C."/>
            <person name="Pinto D."/>
            <person name="Vollmers J."/>
            <person name="Rivas-Marin E."/>
            <person name="Kohn T."/>
            <person name="Peeters S.H."/>
            <person name="Heuer A."/>
            <person name="Rast P."/>
            <person name="Oberbeckmann S."/>
            <person name="Bunk B."/>
            <person name="Jeske O."/>
            <person name="Meyerdierks A."/>
            <person name="Storesund J.E."/>
            <person name="Kallscheuer N."/>
            <person name="Luecker S."/>
            <person name="Lage O.M."/>
            <person name="Pohl T."/>
            <person name="Merkel B.J."/>
            <person name="Hornburger P."/>
            <person name="Mueller R.-W."/>
            <person name="Bruemmer F."/>
            <person name="Labrenz M."/>
            <person name="Spormann A.M."/>
            <person name="Op den Camp H."/>
            <person name="Overmann J."/>
            <person name="Amann R."/>
            <person name="Jetten M.S.M."/>
            <person name="Mascher T."/>
            <person name="Medema M.H."/>
            <person name="Devos D.P."/>
            <person name="Kaster A.-K."/>
            <person name="Ovreas L."/>
            <person name="Rohde M."/>
            <person name="Galperin M.Y."/>
            <person name="Jogler C."/>
        </authorList>
    </citation>
    <scope>NUCLEOTIDE SEQUENCE [LARGE SCALE GENOMIC DNA]</scope>
    <source>
        <strain evidence="2 3">Poly30</strain>
    </source>
</reference>
<proteinExistence type="predicted"/>
<dbReference type="Proteomes" id="UP000320390">
    <property type="component" value="Chromosome"/>
</dbReference>
<feature type="transmembrane region" description="Helical" evidence="1">
    <location>
        <begin position="238"/>
        <end position="257"/>
    </location>
</feature>
<dbReference type="RefSeq" id="WP_145198431.1">
    <property type="nucleotide sequence ID" value="NZ_CP036434.1"/>
</dbReference>
<name>A0A518ETK9_9BACT</name>
<feature type="transmembrane region" description="Helical" evidence="1">
    <location>
        <begin position="141"/>
        <end position="164"/>
    </location>
</feature>
<dbReference type="EMBL" id="CP036434">
    <property type="protein sequence ID" value="QDV07418.1"/>
    <property type="molecule type" value="Genomic_DNA"/>
</dbReference>
<feature type="transmembrane region" description="Helical" evidence="1">
    <location>
        <begin position="305"/>
        <end position="327"/>
    </location>
</feature>
<gene>
    <name evidence="2" type="ORF">Poly30_29420</name>
</gene>
<keyword evidence="1" id="KW-0472">Membrane</keyword>
<dbReference type="AlphaFoldDB" id="A0A518ETK9"/>
<dbReference type="PANTHER" id="PTHR43596:SF1">
    <property type="entry name" value="ADP,ATP CARRIER PROTEIN"/>
    <property type="match status" value="1"/>
</dbReference>
<feature type="transmembrane region" description="Helical" evidence="1">
    <location>
        <begin position="46"/>
        <end position="67"/>
    </location>
</feature>
<dbReference type="Gene3D" id="1.20.1250.20">
    <property type="entry name" value="MFS general substrate transporter like domains"/>
    <property type="match status" value="1"/>
</dbReference>
<evidence type="ECO:0000313" key="3">
    <source>
        <dbReference type="Proteomes" id="UP000320390"/>
    </source>
</evidence>
<accession>A0A518ETK9</accession>
<protein>
    <submittedName>
        <fullName evidence="2">Major Facilitator Superfamily protein</fullName>
    </submittedName>
</protein>
<keyword evidence="3" id="KW-1185">Reference proteome</keyword>
<feature type="transmembrane region" description="Helical" evidence="1">
    <location>
        <begin position="389"/>
        <end position="419"/>
    </location>
</feature>
<evidence type="ECO:0000313" key="2">
    <source>
        <dbReference type="EMBL" id="QDV07418.1"/>
    </source>
</evidence>
<feature type="transmembrane region" description="Helical" evidence="1">
    <location>
        <begin position="110"/>
        <end position="129"/>
    </location>
</feature>
<dbReference type="OrthoDB" id="199378at2"/>
<feature type="transmembrane region" description="Helical" evidence="1">
    <location>
        <begin position="12"/>
        <end position="31"/>
    </location>
</feature>
<sequence>MSFSLIQRGEGKPLLLAMAFFFALLGSYYLLRPVRDAYGSSDPDRLRWLFVGTFALTLIVQPAFGALVSRFGRLRIVPVSYRALSLITIVLGLLLGRFEGATEQFVRDVFFCWLSVFSIVGVSIFWGLLADLYGRERALRLFGFVAVGGTLGAISGASIASFASSLLPKVGLGPEHLPFLSAACLEICVWIQRSLQRASATLEPLDPAKPEGVETASSDAPIGGSVLAGFRRVAQSPYLMLACVYVAIYVVGSTLAYDVGARLAKAAFEADDDARRAFFGKIDLATNVVTLFLQLFASGYVLRKLGVGIGLAAVPLVGVAGFAALAVDPSLTVLAVFAVGRRGAEYGVSKPARDALFTVVPQEDKYKAKLVVDTVIYRGGDVASVWLKYALIAGGVSASAIAWGLVGLAGAGVAVSLALGRGFKARAAEAPVRASGQTPGP</sequence>
<dbReference type="InterPro" id="IPR036259">
    <property type="entry name" value="MFS_trans_sf"/>
</dbReference>